<accession>A0ABN8NFD5</accession>
<evidence type="ECO:0000313" key="2">
    <source>
        <dbReference type="EMBL" id="CAH3105236.1"/>
    </source>
</evidence>
<name>A0ABN8NFD5_9CNID</name>
<organism evidence="2 3">
    <name type="scientific">Porites lobata</name>
    <dbReference type="NCBI Taxonomy" id="104759"/>
    <lineage>
        <taxon>Eukaryota</taxon>
        <taxon>Metazoa</taxon>
        <taxon>Cnidaria</taxon>
        <taxon>Anthozoa</taxon>
        <taxon>Hexacorallia</taxon>
        <taxon>Scleractinia</taxon>
        <taxon>Fungiina</taxon>
        <taxon>Poritidae</taxon>
        <taxon>Porites</taxon>
    </lineage>
</organism>
<gene>
    <name evidence="2" type="ORF">PLOB_00012414</name>
</gene>
<proteinExistence type="predicted"/>
<sequence>KEKGVANFDFDFTILNANFLYVRLDKDNVSLSNPAERGEDYKGNPKPEHEWPSENSWKRQVILFFCPSEIVKYAQGPSFVSLHYGGFPSW</sequence>
<reference evidence="2 3" key="1">
    <citation type="submission" date="2022-05" db="EMBL/GenBank/DDBJ databases">
        <authorList>
            <consortium name="Genoscope - CEA"/>
            <person name="William W."/>
        </authorList>
    </citation>
    <scope>NUCLEOTIDE SEQUENCE [LARGE SCALE GENOMIC DNA]</scope>
</reference>
<keyword evidence="3" id="KW-1185">Reference proteome</keyword>
<feature type="region of interest" description="Disordered" evidence="1">
    <location>
        <begin position="30"/>
        <end position="52"/>
    </location>
</feature>
<dbReference type="Proteomes" id="UP001159405">
    <property type="component" value="Unassembled WGS sequence"/>
</dbReference>
<protein>
    <submittedName>
        <fullName evidence="2">Uncharacterized protein</fullName>
    </submittedName>
</protein>
<feature type="non-terminal residue" evidence="2">
    <location>
        <position position="1"/>
    </location>
</feature>
<comment type="caution">
    <text evidence="2">The sequence shown here is derived from an EMBL/GenBank/DDBJ whole genome shotgun (WGS) entry which is preliminary data.</text>
</comment>
<evidence type="ECO:0000256" key="1">
    <source>
        <dbReference type="SAM" id="MobiDB-lite"/>
    </source>
</evidence>
<evidence type="ECO:0000313" key="3">
    <source>
        <dbReference type="Proteomes" id="UP001159405"/>
    </source>
</evidence>
<feature type="compositionally biased region" description="Basic and acidic residues" evidence="1">
    <location>
        <begin position="36"/>
        <end position="52"/>
    </location>
</feature>
<dbReference type="EMBL" id="CALNXK010000017">
    <property type="protein sequence ID" value="CAH3105236.1"/>
    <property type="molecule type" value="Genomic_DNA"/>
</dbReference>